<evidence type="ECO:0000256" key="1">
    <source>
        <dbReference type="SAM" id="MobiDB-lite"/>
    </source>
</evidence>
<feature type="domain" description="PH" evidence="3">
    <location>
        <begin position="190"/>
        <end position="290"/>
    </location>
</feature>
<dbReference type="Proteomes" id="UP001515480">
    <property type="component" value="Unassembled WGS sequence"/>
</dbReference>
<dbReference type="SUPFAM" id="SSF50729">
    <property type="entry name" value="PH domain-like"/>
    <property type="match status" value="1"/>
</dbReference>
<dbReference type="Gene3D" id="2.30.29.30">
    <property type="entry name" value="Pleckstrin-homology domain (PH domain)/Phosphotyrosine-binding domain (PTB)"/>
    <property type="match status" value="1"/>
</dbReference>
<feature type="transmembrane region" description="Helical" evidence="2">
    <location>
        <begin position="647"/>
        <end position="665"/>
    </location>
</feature>
<evidence type="ECO:0000259" key="3">
    <source>
        <dbReference type="PROSITE" id="PS50003"/>
    </source>
</evidence>
<feature type="compositionally biased region" description="Basic and acidic residues" evidence="1">
    <location>
        <begin position="355"/>
        <end position="377"/>
    </location>
</feature>
<name>A0AB34INY5_PRYPA</name>
<feature type="transmembrane region" description="Helical" evidence="2">
    <location>
        <begin position="554"/>
        <end position="578"/>
    </location>
</feature>
<dbReference type="PROSITE" id="PS50003">
    <property type="entry name" value="PH_DOMAIN"/>
    <property type="match status" value="1"/>
</dbReference>
<reference evidence="4 5" key="1">
    <citation type="journal article" date="2024" name="Science">
        <title>Giant polyketide synthase enzymes in the biosynthesis of giant marine polyether toxins.</title>
        <authorList>
            <person name="Fallon T.R."/>
            <person name="Shende V.V."/>
            <person name="Wierzbicki I.H."/>
            <person name="Pendleton A.L."/>
            <person name="Watervoot N.F."/>
            <person name="Auber R.P."/>
            <person name="Gonzalez D.J."/>
            <person name="Wisecaver J.H."/>
            <person name="Moore B.S."/>
        </authorList>
    </citation>
    <scope>NUCLEOTIDE SEQUENCE [LARGE SCALE GENOMIC DNA]</scope>
    <source>
        <strain evidence="4 5">12B1</strain>
    </source>
</reference>
<gene>
    <name evidence="4" type="ORF">AB1Y20_010575</name>
</gene>
<evidence type="ECO:0000313" key="5">
    <source>
        <dbReference type="Proteomes" id="UP001515480"/>
    </source>
</evidence>
<evidence type="ECO:0000313" key="4">
    <source>
        <dbReference type="EMBL" id="KAL1504166.1"/>
    </source>
</evidence>
<proteinExistence type="predicted"/>
<dbReference type="InterPro" id="IPR011993">
    <property type="entry name" value="PH-like_dom_sf"/>
</dbReference>
<keyword evidence="2" id="KW-0472">Membrane</keyword>
<dbReference type="EMBL" id="JBGBPQ010000020">
    <property type="protein sequence ID" value="KAL1504166.1"/>
    <property type="molecule type" value="Genomic_DNA"/>
</dbReference>
<protein>
    <recommendedName>
        <fullName evidence="3">PH domain-containing protein</fullName>
    </recommendedName>
</protein>
<feature type="transmembrane region" description="Helical" evidence="2">
    <location>
        <begin position="523"/>
        <end position="542"/>
    </location>
</feature>
<feature type="region of interest" description="Disordered" evidence="1">
    <location>
        <begin position="331"/>
        <end position="390"/>
    </location>
</feature>
<feature type="transmembrane region" description="Helical" evidence="2">
    <location>
        <begin position="613"/>
        <end position="635"/>
    </location>
</feature>
<dbReference type="InterPro" id="IPR001849">
    <property type="entry name" value="PH_domain"/>
</dbReference>
<organism evidence="4 5">
    <name type="scientific">Prymnesium parvum</name>
    <name type="common">Toxic golden alga</name>
    <dbReference type="NCBI Taxonomy" id="97485"/>
    <lineage>
        <taxon>Eukaryota</taxon>
        <taxon>Haptista</taxon>
        <taxon>Haptophyta</taxon>
        <taxon>Prymnesiophyceae</taxon>
        <taxon>Prymnesiales</taxon>
        <taxon>Prymnesiaceae</taxon>
        <taxon>Prymnesium</taxon>
    </lineage>
</organism>
<dbReference type="Pfam" id="PF00169">
    <property type="entry name" value="PH"/>
    <property type="match status" value="1"/>
</dbReference>
<sequence length="805" mass="89496">MDIDEVKVQAFVKQAKTALKYWSMWPKHARAEVRMQVAKGWEGYRDYFIAIAEQDDVLDAACKGMNLETKAKAVEAALADESLIELLVSKAGQSKPKPKVAILNERRRSFVVGESSAETEPSGDATGGAVDQDGTLQEGQTAEVNATSSEGAEPSAAEPRKVEPAATQPRRRGINLKEGQVEVERLWLQPVPLLGRTVALGWRQQYVQLRRTELLLYETKPKRASQPPSSRIALRGASVTDTKQQRKGRCAFRLNFVPGRQFVRGHKLIMACSSLEATLEWLEAFRTAGVLCTFEGRGMTLNNLAHTGASDAEARASVLIASRVSVASRVSRRSAMRSTVGRESRSTSTTISRDTASRDTASRDTASRDTTTRETASRESYVPLSPFRLPSPSAAPLSLTEWCRLARELGTATSPVSMSGGGYYECDRRTSAARSGNLSNMGASGHFEKDSDCRTSYTILEEDEIEDETDDEEEEEEEPSDLFMEAMLINQDDPDEAIVEKIRKREYDLPLLKALFGTKLLRAVWLCLAATLVFTLFDIAMISARCERGAAHCWYAFFQAVGTTSISVAIAMGVYTVYPPILRRFAVNEVKRRQSPNEEQTCAQKYCYGSLVILPNFVASVGTFFGVLGAAILVVSDGYDFSFNVWTQVWSGMVIFYVLSLDVFMKQNDRQGSGYYFWLLAELPCYPEGYRSFMDQWLKRYMFPDLWGMLVLGALNVLAIPILVPYALINYAEYPITYVACLAAVILFVASALIYMACSERYGGGLKAAMQFELDEQSTNSCNEDLSAVNEESEEHREQKYSDMI</sequence>
<feature type="transmembrane region" description="Helical" evidence="2">
    <location>
        <begin position="706"/>
        <end position="729"/>
    </location>
</feature>
<feature type="region of interest" description="Disordered" evidence="1">
    <location>
        <begin position="112"/>
        <end position="174"/>
    </location>
</feature>
<feature type="region of interest" description="Disordered" evidence="1">
    <location>
        <begin position="783"/>
        <end position="805"/>
    </location>
</feature>
<feature type="compositionally biased region" description="Polar residues" evidence="1">
    <location>
        <begin position="134"/>
        <end position="150"/>
    </location>
</feature>
<keyword evidence="5" id="KW-1185">Reference proteome</keyword>
<keyword evidence="2" id="KW-1133">Transmembrane helix</keyword>
<evidence type="ECO:0000256" key="2">
    <source>
        <dbReference type="SAM" id="Phobius"/>
    </source>
</evidence>
<feature type="region of interest" description="Disordered" evidence="1">
    <location>
        <begin position="220"/>
        <end position="239"/>
    </location>
</feature>
<keyword evidence="2" id="KW-0812">Transmembrane</keyword>
<comment type="caution">
    <text evidence="4">The sequence shown here is derived from an EMBL/GenBank/DDBJ whole genome shotgun (WGS) entry which is preliminary data.</text>
</comment>
<feature type="compositionally biased region" description="Basic and acidic residues" evidence="1">
    <location>
        <begin position="794"/>
        <end position="805"/>
    </location>
</feature>
<dbReference type="AlphaFoldDB" id="A0AB34INY5"/>
<accession>A0AB34INY5</accession>
<feature type="transmembrane region" description="Helical" evidence="2">
    <location>
        <begin position="735"/>
        <end position="758"/>
    </location>
</feature>
<dbReference type="CDD" id="cd00821">
    <property type="entry name" value="PH"/>
    <property type="match status" value="1"/>
</dbReference>
<dbReference type="SMART" id="SM00233">
    <property type="entry name" value="PH"/>
    <property type="match status" value="1"/>
</dbReference>